<sequence>MSFSLLSPNNFPQNSIPEPISQSEISRALEKVLVPGKANGPSLLSTELLLRCGSSLVNPLVRLFNSCFLRSIFPRSWKVSYVTAIPKGSIDTTRCTNWRPISLFHPFSKVFEAIMADRLRSYLESNHLLSDDQFGFRQKRSAELVSTLVVQQLLLIHYYFSRAPWCLICFSESFFRLPAWTSASDSGGRIELRSSHSDQRSTSRLHSGSHSLPLPRQLRLHVSRSSSFAEAVC</sequence>
<dbReference type="EMBL" id="BDGG01000003">
    <property type="protein sequence ID" value="GAU95357.1"/>
    <property type="molecule type" value="Genomic_DNA"/>
</dbReference>
<keyword evidence="3" id="KW-1185">Reference proteome</keyword>
<dbReference type="OrthoDB" id="445826at2759"/>
<dbReference type="Proteomes" id="UP000186922">
    <property type="component" value="Unassembled WGS sequence"/>
</dbReference>
<feature type="region of interest" description="Disordered" evidence="1">
    <location>
        <begin position="183"/>
        <end position="212"/>
    </location>
</feature>
<feature type="compositionally biased region" description="Basic and acidic residues" evidence="1">
    <location>
        <begin position="188"/>
        <end position="201"/>
    </location>
</feature>
<dbReference type="AlphaFoldDB" id="A0A1D1V6T4"/>
<accession>A0A1D1V6T4</accession>
<organism evidence="2 3">
    <name type="scientific">Ramazzottius varieornatus</name>
    <name type="common">Water bear</name>
    <name type="synonym">Tardigrade</name>
    <dbReference type="NCBI Taxonomy" id="947166"/>
    <lineage>
        <taxon>Eukaryota</taxon>
        <taxon>Metazoa</taxon>
        <taxon>Ecdysozoa</taxon>
        <taxon>Tardigrada</taxon>
        <taxon>Eutardigrada</taxon>
        <taxon>Parachela</taxon>
        <taxon>Hypsibioidea</taxon>
        <taxon>Ramazzottiidae</taxon>
        <taxon>Ramazzottius</taxon>
    </lineage>
</organism>
<dbReference type="PANTHER" id="PTHR19446">
    <property type="entry name" value="REVERSE TRANSCRIPTASES"/>
    <property type="match status" value="1"/>
</dbReference>
<reference evidence="2 3" key="1">
    <citation type="journal article" date="2016" name="Nat. Commun.">
        <title>Extremotolerant tardigrade genome and improved radiotolerance of human cultured cells by tardigrade-unique protein.</title>
        <authorList>
            <person name="Hashimoto T."/>
            <person name="Horikawa D.D."/>
            <person name="Saito Y."/>
            <person name="Kuwahara H."/>
            <person name="Kozuka-Hata H."/>
            <person name="Shin-I T."/>
            <person name="Minakuchi Y."/>
            <person name="Ohishi K."/>
            <person name="Motoyama A."/>
            <person name="Aizu T."/>
            <person name="Enomoto A."/>
            <person name="Kondo K."/>
            <person name="Tanaka S."/>
            <person name="Hara Y."/>
            <person name="Koshikawa S."/>
            <person name="Sagara H."/>
            <person name="Miura T."/>
            <person name="Yokobori S."/>
            <person name="Miyagawa K."/>
            <person name="Suzuki Y."/>
            <person name="Kubo T."/>
            <person name="Oyama M."/>
            <person name="Kohara Y."/>
            <person name="Fujiyama A."/>
            <person name="Arakawa K."/>
            <person name="Katayama T."/>
            <person name="Toyoda A."/>
            <person name="Kunieda T."/>
        </authorList>
    </citation>
    <scope>NUCLEOTIDE SEQUENCE [LARGE SCALE GENOMIC DNA]</scope>
    <source>
        <strain evidence="2 3">YOKOZUNA-1</strain>
    </source>
</reference>
<evidence type="ECO:0000256" key="1">
    <source>
        <dbReference type="SAM" id="MobiDB-lite"/>
    </source>
</evidence>
<evidence type="ECO:0000313" key="3">
    <source>
        <dbReference type="Proteomes" id="UP000186922"/>
    </source>
</evidence>
<evidence type="ECO:0000313" key="2">
    <source>
        <dbReference type="EMBL" id="GAU95357.1"/>
    </source>
</evidence>
<comment type="caution">
    <text evidence="2">The sequence shown here is derived from an EMBL/GenBank/DDBJ whole genome shotgun (WGS) entry which is preliminary data.</text>
</comment>
<proteinExistence type="predicted"/>
<dbReference type="STRING" id="947166.A0A1D1V6T4"/>
<protein>
    <submittedName>
        <fullName evidence="2">Uncharacterized protein</fullName>
    </submittedName>
</protein>
<gene>
    <name evidence="2" type="primary">RvY_06987-1</name>
    <name evidence="2" type="synonym">RvY_06987.1</name>
    <name evidence="2" type="ORF">RvY_06987</name>
</gene>
<name>A0A1D1V6T4_RAMVA</name>